<sequence>MRGYHLLPRLAQVFNTLARCTQQLRVPTAPRVKTRAAGNRLRFGRVMRQGCQPGFPIDHR</sequence>
<evidence type="ECO:0000313" key="2">
    <source>
        <dbReference type="Proteomes" id="UP000020218"/>
    </source>
</evidence>
<accession>A0A011PQB0</accession>
<gene>
    <name evidence="1" type="ORF">AW08_01276</name>
</gene>
<evidence type="ECO:0000313" key="1">
    <source>
        <dbReference type="EMBL" id="EXI68494.1"/>
    </source>
</evidence>
<comment type="caution">
    <text evidence="1">The sequence shown here is derived from an EMBL/GenBank/DDBJ whole genome shotgun (WGS) entry which is preliminary data.</text>
</comment>
<dbReference type="STRING" id="1454001.AW08_01276"/>
<proteinExistence type="predicted"/>
<reference evidence="1" key="1">
    <citation type="submission" date="2014-02" db="EMBL/GenBank/DDBJ databases">
        <title>Expanding our view of genomic diversity in Candidatus Accumulibacter clades.</title>
        <authorList>
            <person name="Skennerton C.T."/>
            <person name="Barr J.J."/>
            <person name="Slater F.R."/>
            <person name="Bond P.L."/>
            <person name="Tyson G.W."/>
        </authorList>
    </citation>
    <scope>NUCLEOTIDE SEQUENCE [LARGE SCALE GENOMIC DNA]</scope>
</reference>
<name>A0A011PQB0_9PROT</name>
<protein>
    <submittedName>
        <fullName evidence="1">Uncharacterized protein</fullName>
    </submittedName>
</protein>
<dbReference type="AlphaFoldDB" id="A0A011PQB0"/>
<keyword evidence="2" id="KW-1185">Reference proteome</keyword>
<dbReference type="Proteomes" id="UP000020218">
    <property type="component" value="Unassembled WGS sequence"/>
</dbReference>
<organism evidence="1 2">
    <name type="scientific">Candidatus Accumulibacter adjunctus</name>
    <dbReference type="NCBI Taxonomy" id="1454001"/>
    <lineage>
        <taxon>Bacteria</taxon>
        <taxon>Pseudomonadati</taxon>
        <taxon>Pseudomonadota</taxon>
        <taxon>Betaproteobacteria</taxon>
        <taxon>Candidatus Accumulibacter</taxon>
    </lineage>
</organism>
<dbReference type="EMBL" id="JFAX01000005">
    <property type="protein sequence ID" value="EXI68494.1"/>
    <property type="molecule type" value="Genomic_DNA"/>
</dbReference>